<keyword evidence="2" id="KW-0547">Nucleotide-binding</keyword>
<dbReference type="Gene3D" id="3.40.50.300">
    <property type="entry name" value="P-loop containing nucleotide triphosphate hydrolases"/>
    <property type="match status" value="2"/>
</dbReference>
<dbReference type="EMBL" id="LN852903">
    <property type="protein sequence ID" value="CRY94312.1"/>
    <property type="molecule type" value="Genomic_DNA"/>
</dbReference>
<keyword evidence="3" id="KW-0067">ATP-binding</keyword>
<dbReference type="InterPro" id="IPR003593">
    <property type="entry name" value="AAA+_ATPase"/>
</dbReference>
<feature type="region of interest" description="Disordered" evidence="4">
    <location>
        <begin position="243"/>
        <end position="272"/>
    </location>
</feature>
<dbReference type="InterPro" id="IPR003439">
    <property type="entry name" value="ABC_transporter-like_ATP-bd"/>
</dbReference>
<dbReference type="GO" id="GO:0005524">
    <property type="term" value="F:ATP binding"/>
    <property type="evidence" value="ECO:0007669"/>
    <property type="project" value="UniProtKB-KW"/>
</dbReference>
<name>A0A0H5QDY6_9ZZZZ</name>
<dbReference type="Pfam" id="PF00005">
    <property type="entry name" value="ABC_tran"/>
    <property type="match status" value="2"/>
</dbReference>
<dbReference type="PANTHER" id="PTHR19211">
    <property type="entry name" value="ATP-BINDING TRANSPORT PROTEIN-RELATED"/>
    <property type="match status" value="1"/>
</dbReference>
<evidence type="ECO:0000256" key="4">
    <source>
        <dbReference type="SAM" id="MobiDB-lite"/>
    </source>
</evidence>
<dbReference type="InterPro" id="IPR050611">
    <property type="entry name" value="ABCF"/>
</dbReference>
<organism evidence="6">
    <name type="scientific">uncultured prokaryote</name>
    <dbReference type="NCBI Taxonomy" id="198431"/>
    <lineage>
        <taxon>unclassified sequences</taxon>
        <taxon>environmental samples</taxon>
    </lineage>
</organism>
<dbReference type="GO" id="GO:0016887">
    <property type="term" value="F:ATP hydrolysis activity"/>
    <property type="evidence" value="ECO:0007669"/>
    <property type="project" value="InterPro"/>
</dbReference>
<evidence type="ECO:0000259" key="5">
    <source>
        <dbReference type="PROSITE" id="PS50893"/>
    </source>
</evidence>
<dbReference type="InterPro" id="IPR027417">
    <property type="entry name" value="P-loop_NTPase"/>
</dbReference>
<feature type="domain" description="ABC transporter" evidence="5">
    <location>
        <begin position="3"/>
        <end position="236"/>
    </location>
</feature>
<reference evidence="6" key="1">
    <citation type="submission" date="2015-06" db="EMBL/GenBank/DDBJ databases">
        <authorList>
            <person name="Joergensen T."/>
        </authorList>
    </citation>
    <scope>NUCLEOTIDE SEQUENCE</scope>
    <source>
        <strain evidence="6">RGRH0230</strain>
    </source>
</reference>
<evidence type="ECO:0000256" key="3">
    <source>
        <dbReference type="ARBA" id="ARBA00022840"/>
    </source>
</evidence>
<accession>A0A0H5QDY6</accession>
<sequence>MSLIVQDLSYIHPNKDFLFQNITFTIPAGEKCAIVGNNGVGKSTLLRILAGKIPPATGTIVCDDILYMIPQHFGQFDGMSVAEALGLADKLRALSIILDGRGTEKEYEQLNDEWDIPERLTEAFAKWQIGHIAPDMLMGNLSGGEKTRVFLAGQDIFKPSIVLMDEPTNHLDTTGRALVYEDIAHTNRTTVIVSHDRTLLNRLSAIYEMSPTGMQFYPMNYDAYRETVDAETKAKVTRLENQQKELAKAEKSARKTIERQQKHASRGEKQNAKKCVARISMGLLRNKSEATTSRLNKVQQKKMEAMRRDIHEIRSSINEYTEIKIDMGNSALAGKKLLVEAKHVTFKYVGRNTMWRQHPLDLSIFSGERIRLQGDNGCGKSTLLKLITGALQPTSGEILRKETLNILYLDQEYSCLDNELTVYDQLEACNSKRPEHELKMLLNRFLFTPSTWDKKCRSLSGGEKMKLALCHLIVCEDAPDMIIADEPTNNIDIASMNILAAVLKNYKGTLLVVSHDEQFIHDLGIERTIKFS</sequence>
<protein>
    <recommendedName>
        <fullName evidence="5">ABC transporter domain-containing protein</fullName>
    </recommendedName>
</protein>
<feature type="domain" description="ABC transporter" evidence="5">
    <location>
        <begin position="339"/>
        <end position="532"/>
    </location>
</feature>
<dbReference type="PROSITE" id="PS50893">
    <property type="entry name" value="ABC_TRANSPORTER_2"/>
    <property type="match status" value="2"/>
</dbReference>
<dbReference type="SUPFAM" id="SSF52540">
    <property type="entry name" value="P-loop containing nucleoside triphosphate hydrolases"/>
    <property type="match status" value="2"/>
</dbReference>
<dbReference type="CDD" id="cd03221">
    <property type="entry name" value="ABCF_EF-3"/>
    <property type="match status" value="2"/>
</dbReference>
<reference evidence="6" key="2">
    <citation type="submission" date="2015-07" db="EMBL/GenBank/DDBJ databases">
        <title>Plasmids, circular viruses and viroids from rat gut.</title>
        <authorList>
            <person name="Jorgensen T.J."/>
            <person name="Hansen M.A."/>
            <person name="Xu Z."/>
            <person name="Tabak M.A."/>
            <person name="Sorensen S.J."/>
            <person name="Hansen L.H."/>
        </authorList>
    </citation>
    <scope>NUCLEOTIDE SEQUENCE</scope>
    <source>
        <strain evidence="6">RGRH0230</strain>
    </source>
</reference>
<dbReference type="SMART" id="SM00382">
    <property type="entry name" value="AAA"/>
    <property type="match status" value="2"/>
</dbReference>
<proteinExistence type="predicted"/>
<dbReference type="FunFam" id="3.40.50.300:FF:001320">
    <property type="entry name" value="Heme ABC transporter ATP-binding protein"/>
    <property type="match status" value="1"/>
</dbReference>
<dbReference type="PANTHER" id="PTHR19211:SF6">
    <property type="entry name" value="BLL7188 PROTEIN"/>
    <property type="match status" value="1"/>
</dbReference>
<keyword evidence="1" id="KW-0677">Repeat</keyword>
<feature type="compositionally biased region" description="Basic and acidic residues" evidence="4">
    <location>
        <begin position="243"/>
        <end position="271"/>
    </location>
</feature>
<evidence type="ECO:0000256" key="2">
    <source>
        <dbReference type="ARBA" id="ARBA00022741"/>
    </source>
</evidence>
<dbReference type="AlphaFoldDB" id="A0A0H5QDY6"/>
<evidence type="ECO:0000256" key="1">
    <source>
        <dbReference type="ARBA" id="ARBA00022737"/>
    </source>
</evidence>
<evidence type="ECO:0000313" key="6">
    <source>
        <dbReference type="EMBL" id="CRY94312.1"/>
    </source>
</evidence>